<comment type="subunit">
    <text evidence="8">Component of the Mediator complex.</text>
</comment>
<evidence type="ECO:0000256" key="7">
    <source>
        <dbReference type="ARBA" id="ARBA00031257"/>
    </source>
</evidence>
<feature type="coiled-coil region" evidence="9">
    <location>
        <begin position="63"/>
        <end position="90"/>
    </location>
</feature>
<name>A0A1L9SQW2_9EURO</name>
<dbReference type="EMBL" id="KV878338">
    <property type="protein sequence ID" value="OJJ49493.1"/>
    <property type="molecule type" value="Genomic_DNA"/>
</dbReference>
<comment type="subcellular location">
    <subcellularLocation>
        <location evidence="1 8">Nucleus</location>
    </subcellularLocation>
</comment>
<dbReference type="Pfam" id="PF10018">
    <property type="entry name" value="Med4"/>
    <property type="match status" value="1"/>
</dbReference>
<comment type="similarity">
    <text evidence="2 8">Belongs to the Mediator complex subunit 4 family.</text>
</comment>
<protein>
    <recommendedName>
        <fullName evidence="3 8">Mediator of RNA polymerase II transcription subunit 4</fullName>
    </recommendedName>
    <alternativeName>
        <fullName evidence="7 8">Mediator complex subunit 4</fullName>
    </alternativeName>
</protein>
<dbReference type="GO" id="GO:0016592">
    <property type="term" value="C:mediator complex"/>
    <property type="evidence" value="ECO:0007669"/>
    <property type="project" value="InterPro"/>
</dbReference>
<evidence type="ECO:0000256" key="1">
    <source>
        <dbReference type="ARBA" id="ARBA00004123"/>
    </source>
</evidence>
<organism evidence="11 12">
    <name type="scientific">Penicilliopsis zonata CBS 506.65</name>
    <dbReference type="NCBI Taxonomy" id="1073090"/>
    <lineage>
        <taxon>Eukaryota</taxon>
        <taxon>Fungi</taxon>
        <taxon>Dikarya</taxon>
        <taxon>Ascomycota</taxon>
        <taxon>Pezizomycotina</taxon>
        <taxon>Eurotiomycetes</taxon>
        <taxon>Eurotiomycetidae</taxon>
        <taxon>Eurotiales</taxon>
        <taxon>Aspergillaceae</taxon>
        <taxon>Penicilliopsis</taxon>
    </lineage>
</organism>
<evidence type="ECO:0000313" key="11">
    <source>
        <dbReference type="EMBL" id="OJJ49493.1"/>
    </source>
</evidence>
<dbReference type="AlphaFoldDB" id="A0A1L9SQW2"/>
<dbReference type="OrthoDB" id="1929813at2759"/>
<evidence type="ECO:0000256" key="6">
    <source>
        <dbReference type="ARBA" id="ARBA00023242"/>
    </source>
</evidence>
<keyword evidence="8" id="KW-0010">Activator</keyword>
<evidence type="ECO:0000256" key="10">
    <source>
        <dbReference type="SAM" id="MobiDB-lite"/>
    </source>
</evidence>
<comment type="function">
    <text evidence="8">Component of the Mediator complex, a coactivator involved in the regulated transcription of nearly all RNA polymerase II-dependent genes. Mediator functions as a bridge to convey information from gene-specific regulatory proteins to the basal RNA polymerase II transcription machinery. Mediator is recruited to promoters by direct interactions with regulatory proteins and serves as a scaffold for the assembly of a functional preinitiation complex with RNA polymerase II and the general transcription factors.</text>
</comment>
<feature type="region of interest" description="Disordered" evidence="10">
    <location>
        <begin position="146"/>
        <end position="187"/>
    </location>
</feature>
<dbReference type="VEuPathDB" id="FungiDB:ASPZODRAFT_1499523"/>
<dbReference type="STRING" id="1073090.A0A1L9SQW2"/>
<keyword evidence="12" id="KW-1185">Reference proteome</keyword>
<reference evidence="12" key="1">
    <citation type="journal article" date="2017" name="Genome Biol.">
        <title>Comparative genomics reveals high biological diversity and specific adaptations in the industrially and medically important fungal genus Aspergillus.</title>
        <authorList>
            <person name="de Vries R.P."/>
            <person name="Riley R."/>
            <person name="Wiebenga A."/>
            <person name="Aguilar-Osorio G."/>
            <person name="Amillis S."/>
            <person name="Uchima C.A."/>
            <person name="Anderluh G."/>
            <person name="Asadollahi M."/>
            <person name="Askin M."/>
            <person name="Barry K."/>
            <person name="Battaglia E."/>
            <person name="Bayram O."/>
            <person name="Benocci T."/>
            <person name="Braus-Stromeyer S.A."/>
            <person name="Caldana C."/>
            <person name="Canovas D."/>
            <person name="Cerqueira G.C."/>
            <person name="Chen F."/>
            <person name="Chen W."/>
            <person name="Choi C."/>
            <person name="Clum A."/>
            <person name="Dos Santos R.A."/>
            <person name="Damasio A.R."/>
            <person name="Diallinas G."/>
            <person name="Emri T."/>
            <person name="Fekete E."/>
            <person name="Flipphi M."/>
            <person name="Freyberg S."/>
            <person name="Gallo A."/>
            <person name="Gournas C."/>
            <person name="Habgood R."/>
            <person name="Hainaut M."/>
            <person name="Harispe M.L."/>
            <person name="Henrissat B."/>
            <person name="Hilden K.S."/>
            <person name="Hope R."/>
            <person name="Hossain A."/>
            <person name="Karabika E."/>
            <person name="Karaffa L."/>
            <person name="Karanyi Z."/>
            <person name="Krasevec N."/>
            <person name="Kuo A."/>
            <person name="Kusch H."/>
            <person name="LaButti K."/>
            <person name="Lagendijk E.L."/>
            <person name="Lapidus A."/>
            <person name="Levasseur A."/>
            <person name="Lindquist E."/>
            <person name="Lipzen A."/>
            <person name="Logrieco A.F."/>
            <person name="MacCabe A."/>
            <person name="Maekelae M.R."/>
            <person name="Malavazi I."/>
            <person name="Melin P."/>
            <person name="Meyer V."/>
            <person name="Mielnichuk N."/>
            <person name="Miskei M."/>
            <person name="Molnar A.P."/>
            <person name="Mule G."/>
            <person name="Ngan C.Y."/>
            <person name="Orejas M."/>
            <person name="Orosz E."/>
            <person name="Ouedraogo J.P."/>
            <person name="Overkamp K.M."/>
            <person name="Park H.-S."/>
            <person name="Perrone G."/>
            <person name="Piumi F."/>
            <person name="Punt P.J."/>
            <person name="Ram A.F."/>
            <person name="Ramon A."/>
            <person name="Rauscher S."/>
            <person name="Record E."/>
            <person name="Riano-Pachon D.M."/>
            <person name="Robert V."/>
            <person name="Roehrig J."/>
            <person name="Ruller R."/>
            <person name="Salamov A."/>
            <person name="Salih N.S."/>
            <person name="Samson R.A."/>
            <person name="Sandor E."/>
            <person name="Sanguinetti M."/>
            <person name="Schuetze T."/>
            <person name="Sepcic K."/>
            <person name="Shelest E."/>
            <person name="Sherlock G."/>
            <person name="Sophianopoulou V."/>
            <person name="Squina F.M."/>
            <person name="Sun H."/>
            <person name="Susca A."/>
            <person name="Todd R.B."/>
            <person name="Tsang A."/>
            <person name="Unkles S.E."/>
            <person name="van de Wiele N."/>
            <person name="van Rossen-Uffink D."/>
            <person name="Oliveira J.V."/>
            <person name="Vesth T.C."/>
            <person name="Visser J."/>
            <person name="Yu J.-H."/>
            <person name="Zhou M."/>
            <person name="Andersen M.R."/>
            <person name="Archer D.B."/>
            <person name="Baker S.E."/>
            <person name="Benoit I."/>
            <person name="Brakhage A.A."/>
            <person name="Braus G.H."/>
            <person name="Fischer R."/>
            <person name="Frisvad J.C."/>
            <person name="Goldman G.H."/>
            <person name="Houbraken J."/>
            <person name="Oakley B."/>
            <person name="Pocsi I."/>
            <person name="Scazzocchio C."/>
            <person name="Seiboth B."/>
            <person name="vanKuyk P.A."/>
            <person name="Wortman J."/>
            <person name="Dyer P.S."/>
            <person name="Grigoriev I.V."/>
        </authorList>
    </citation>
    <scope>NUCLEOTIDE SEQUENCE [LARGE SCALE GENOMIC DNA]</scope>
    <source>
        <strain evidence="12">CBS 506.65</strain>
    </source>
</reference>
<dbReference type="Proteomes" id="UP000184188">
    <property type="component" value="Unassembled WGS sequence"/>
</dbReference>
<dbReference type="GO" id="GO:0070847">
    <property type="term" value="C:core mediator complex"/>
    <property type="evidence" value="ECO:0007669"/>
    <property type="project" value="TreeGrafter"/>
</dbReference>
<evidence type="ECO:0000256" key="2">
    <source>
        <dbReference type="ARBA" id="ARBA00009626"/>
    </source>
</evidence>
<feature type="compositionally biased region" description="Basic and acidic residues" evidence="10">
    <location>
        <begin position="113"/>
        <end position="122"/>
    </location>
</feature>
<feature type="compositionally biased region" description="Acidic residues" evidence="10">
    <location>
        <begin position="322"/>
        <end position="331"/>
    </location>
</feature>
<evidence type="ECO:0000256" key="8">
    <source>
        <dbReference type="RuleBase" id="RU364141"/>
    </source>
</evidence>
<feature type="compositionally biased region" description="Acidic residues" evidence="10">
    <location>
        <begin position="98"/>
        <end position="112"/>
    </location>
</feature>
<keyword evidence="4 8" id="KW-0805">Transcription regulation</keyword>
<accession>A0A1L9SQW2</accession>
<proteinExistence type="inferred from homology"/>
<feature type="region of interest" description="Disordered" evidence="10">
    <location>
        <begin position="273"/>
        <end position="331"/>
    </location>
</feature>
<gene>
    <name evidence="8" type="primary">MED4</name>
    <name evidence="11" type="ORF">ASPZODRAFT_1499523</name>
</gene>
<evidence type="ECO:0000256" key="3">
    <source>
        <dbReference type="ARBA" id="ARBA00020629"/>
    </source>
</evidence>
<evidence type="ECO:0000313" key="12">
    <source>
        <dbReference type="Proteomes" id="UP000184188"/>
    </source>
</evidence>
<keyword evidence="5 8" id="KW-0804">Transcription</keyword>
<feature type="region of interest" description="Disordered" evidence="10">
    <location>
        <begin position="95"/>
        <end position="122"/>
    </location>
</feature>
<sequence>MDKIVHSALSDLGSKLNALLSSLTTSPTAVGAPAAALSLLEADDALTSAVETLRVHQANYAKILKLRLEAERLEQRVKGIVRDIESFDKDIRTTCHEDGDDSDGSDSNSDSEAETKKEKKKNQKEVDYKLLLDFARRISKYNHEAAADAAAGVPPKKLPPAGHQDQDVDMTGTNGVEGGEPVSSVTKSATRWLDDSANQTREVYMLPYPTEERIRMGMMGQIQAAAAEGRPGFDPETEVERLIRESEGLEVAAATTTTTTTTTTAAGPAVGEENQVQHAAEAAKAAESVSSLPAPPGATRGPVPVRVQAAPAPKPKATLDLDLYDPEDDDF</sequence>
<keyword evidence="9" id="KW-0175">Coiled coil</keyword>
<dbReference type="PANTHER" id="PTHR13208:SF2">
    <property type="entry name" value="MEDIATOR OF RNA POLYMERASE II TRANSCRIPTION SUBUNIT 4"/>
    <property type="match status" value="1"/>
</dbReference>
<dbReference type="GO" id="GO:0006357">
    <property type="term" value="P:regulation of transcription by RNA polymerase II"/>
    <property type="evidence" value="ECO:0007669"/>
    <property type="project" value="InterPro"/>
</dbReference>
<evidence type="ECO:0000256" key="4">
    <source>
        <dbReference type="ARBA" id="ARBA00023015"/>
    </source>
</evidence>
<evidence type="ECO:0000256" key="5">
    <source>
        <dbReference type="ARBA" id="ARBA00023163"/>
    </source>
</evidence>
<dbReference type="GO" id="GO:0003712">
    <property type="term" value="F:transcription coregulator activity"/>
    <property type="evidence" value="ECO:0007669"/>
    <property type="project" value="InterPro"/>
</dbReference>
<dbReference type="InterPro" id="IPR019258">
    <property type="entry name" value="Mediator_Med4"/>
</dbReference>
<evidence type="ECO:0000256" key="9">
    <source>
        <dbReference type="SAM" id="Coils"/>
    </source>
</evidence>
<keyword evidence="6 8" id="KW-0539">Nucleus</keyword>
<feature type="compositionally biased region" description="Low complexity" evidence="10">
    <location>
        <begin position="302"/>
        <end position="311"/>
    </location>
</feature>
<dbReference type="PANTHER" id="PTHR13208">
    <property type="entry name" value="MEDIATOR OF RNA POLYMERASE II TRANSCRIPTION SUBUNIT 4"/>
    <property type="match status" value="1"/>
</dbReference>